<comment type="caution">
    <text evidence="10">The sequence shown here is derived from an EMBL/GenBank/DDBJ whole genome shotgun (WGS) entry which is preliminary data.</text>
</comment>
<dbReference type="Gene3D" id="3.30.160.720">
    <property type="match status" value="1"/>
</dbReference>
<evidence type="ECO:0000256" key="6">
    <source>
        <dbReference type="ARBA" id="ARBA00022839"/>
    </source>
</evidence>
<organism evidence="10 11">
    <name type="scientific">Alishewanella jeotgali KCTC 22429</name>
    <dbReference type="NCBI Taxonomy" id="1129374"/>
    <lineage>
        <taxon>Bacteria</taxon>
        <taxon>Pseudomonadati</taxon>
        <taxon>Pseudomonadota</taxon>
        <taxon>Gammaproteobacteria</taxon>
        <taxon>Alteromonadales</taxon>
        <taxon>Alteromonadaceae</taxon>
        <taxon>Alishewanella</taxon>
    </lineage>
</organism>
<evidence type="ECO:0000256" key="7">
    <source>
        <dbReference type="RuleBase" id="RU363069"/>
    </source>
</evidence>
<dbReference type="PANTHER" id="PTHR30337:SF0">
    <property type="entry name" value="NUCLEASE SBCCD SUBUNIT D"/>
    <property type="match status" value="1"/>
</dbReference>
<dbReference type="Proteomes" id="UP000012046">
    <property type="component" value="Unassembled WGS sequence"/>
</dbReference>
<dbReference type="GO" id="GO:0004519">
    <property type="term" value="F:endonuclease activity"/>
    <property type="evidence" value="ECO:0007669"/>
    <property type="project" value="UniProtKB-KW"/>
</dbReference>
<dbReference type="InterPro" id="IPR026843">
    <property type="entry name" value="SbcD_C"/>
</dbReference>
<comment type="function">
    <text evidence="7">SbcCD cleaves DNA hairpin structures. These structures can inhibit DNA replication and are intermediates in certain DNA recombination reactions. The complex acts as a 3'-&gt;5' double strand exonuclease that can open hairpins. It also has a 5' single-strand endonuclease activity.</text>
</comment>
<dbReference type="Gene3D" id="3.60.21.10">
    <property type="match status" value="1"/>
</dbReference>
<accession>H3Z9S6</accession>
<reference evidence="10 11" key="1">
    <citation type="journal article" date="2012" name="J. Bacteriol.">
        <title>Genome Sequence of Extracellular-Protease-Producing Alishewanella jeotgali Isolated from Traditional Korean Fermented Seafood.</title>
        <authorList>
            <person name="Jung J."/>
            <person name="Chun J."/>
            <person name="Park W."/>
        </authorList>
    </citation>
    <scope>NUCLEOTIDE SEQUENCE [LARGE SCALE GENOMIC DNA]</scope>
    <source>
        <strain evidence="10 11">KCTC 22429</strain>
    </source>
</reference>
<dbReference type="GO" id="GO:0008408">
    <property type="term" value="F:3'-5' exonuclease activity"/>
    <property type="evidence" value="ECO:0007669"/>
    <property type="project" value="InterPro"/>
</dbReference>
<dbReference type="RefSeq" id="WP_008949166.1">
    <property type="nucleotide sequence ID" value="NZ_AHTH01000002.1"/>
</dbReference>
<keyword evidence="7" id="KW-0233">DNA recombination</keyword>
<feature type="domain" description="Calcineurin-like phosphoesterase" evidence="8">
    <location>
        <begin position="1"/>
        <end position="232"/>
    </location>
</feature>
<dbReference type="InterPro" id="IPR029052">
    <property type="entry name" value="Metallo-depent_PP-like"/>
</dbReference>
<dbReference type="AlphaFoldDB" id="H3Z9S6"/>
<dbReference type="NCBIfam" id="TIGR00619">
    <property type="entry name" value="sbcd"/>
    <property type="match status" value="1"/>
</dbReference>
<dbReference type="NCBIfam" id="NF008206">
    <property type="entry name" value="PRK10966.1"/>
    <property type="match status" value="1"/>
</dbReference>
<dbReference type="InterPro" id="IPR004593">
    <property type="entry name" value="SbcD"/>
</dbReference>
<proteinExistence type="inferred from homology"/>
<dbReference type="InterPro" id="IPR004843">
    <property type="entry name" value="Calcineurin-like_PHP"/>
</dbReference>
<dbReference type="SUPFAM" id="SSF56300">
    <property type="entry name" value="Metallo-dependent phosphatases"/>
    <property type="match status" value="1"/>
</dbReference>
<comment type="subunit">
    <text evidence="2 7">Heterodimer of SbcC and SbcD.</text>
</comment>
<comment type="similarity">
    <text evidence="1 7">Belongs to the SbcD family.</text>
</comment>
<name>H3Z9S6_9ALTE</name>
<keyword evidence="7" id="KW-0255">Endonuclease</keyword>
<keyword evidence="4 7" id="KW-0540">Nuclease</keyword>
<dbReference type="eggNOG" id="COG0420">
    <property type="taxonomic scope" value="Bacteria"/>
</dbReference>
<dbReference type="CDD" id="cd00840">
    <property type="entry name" value="MPP_Mre11_N"/>
    <property type="match status" value="1"/>
</dbReference>
<dbReference type="InterPro" id="IPR050535">
    <property type="entry name" value="DNA_Repair-Maintenance_Comp"/>
</dbReference>
<dbReference type="Pfam" id="PF12320">
    <property type="entry name" value="SbcD_C"/>
    <property type="match status" value="1"/>
</dbReference>
<sequence>MKILHTSDWHLGQNFYTKSRKAEHQAFLDWLLQQITAQQIDAVIVAGDIFDTATPPSYAREMYNQFVVDMHKAGCNLIVLGGNHDSVSVLNETKSLLKQLNAYVVANTSEDAAEQVIPLCNRAGEVGAILCAVPFIRARDILESNAGDSADAKREALALAIKQHYQRLYEEAQQQQAALPNWVPIIATGHLAAVGVTASESVREIYIGTLNGLQADTFPPADYIALGHIHRPQLVSKNRPIYYSGSPIALSFDELSHKKQVNVLEFTTNKTLQLDLLEVPTFQPLAVLKGDLMALEQSLQQYADHSGVPVWLSIEVTGQDFLSDIQQKIQQLTQDLPVEVLQVKRSRKNVQTDTTKTAERTLTELTPEEVFAKRLAQQDFTKDPQQPERLTLHFAQTLASLHEQEANV</sequence>
<dbReference type="GO" id="GO:0006260">
    <property type="term" value="P:DNA replication"/>
    <property type="evidence" value="ECO:0007669"/>
    <property type="project" value="UniProtKB-KW"/>
</dbReference>
<evidence type="ECO:0000256" key="3">
    <source>
        <dbReference type="ARBA" id="ARBA00013365"/>
    </source>
</evidence>
<dbReference type="EMBL" id="AHTH01000002">
    <property type="protein sequence ID" value="EHR42600.1"/>
    <property type="molecule type" value="Genomic_DNA"/>
</dbReference>
<evidence type="ECO:0000313" key="10">
    <source>
        <dbReference type="EMBL" id="EHR42600.1"/>
    </source>
</evidence>
<keyword evidence="6 7" id="KW-0269">Exonuclease</keyword>
<dbReference type="STRING" id="1129374.AJE_00385"/>
<evidence type="ECO:0000256" key="4">
    <source>
        <dbReference type="ARBA" id="ARBA00022722"/>
    </source>
</evidence>
<feature type="domain" description="Nuclease SbcCD subunit D C-terminal" evidence="9">
    <location>
        <begin position="282"/>
        <end position="378"/>
    </location>
</feature>
<keyword evidence="7" id="KW-0235">DNA replication</keyword>
<dbReference type="InterPro" id="IPR041796">
    <property type="entry name" value="Mre11_N"/>
</dbReference>
<evidence type="ECO:0000256" key="5">
    <source>
        <dbReference type="ARBA" id="ARBA00022801"/>
    </source>
</evidence>
<evidence type="ECO:0000259" key="9">
    <source>
        <dbReference type="Pfam" id="PF12320"/>
    </source>
</evidence>
<evidence type="ECO:0000313" key="11">
    <source>
        <dbReference type="Proteomes" id="UP000012046"/>
    </source>
</evidence>
<dbReference type="Pfam" id="PF00149">
    <property type="entry name" value="Metallophos"/>
    <property type="match status" value="1"/>
</dbReference>
<evidence type="ECO:0000256" key="1">
    <source>
        <dbReference type="ARBA" id="ARBA00010555"/>
    </source>
</evidence>
<dbReference type="GO" id="GO:0006310">
    <property type="term" value="P:DNA recombination"/>
    <property type="evidence" value="ECO:0007669"/>
    <property type="project" value="UniProtKB-KW"/>
</dbReference>
<keyword evidence="11" id="KW-1185">Reference proteome</keyword>
<dbReference type="PANTHER" id="PTHR30337">
    <property type="entry name" value="COMPONENT OF ATP-DEPENDENT DSDNA EXONUCLEASE"/>
    <property type="match status" value="1"/>
</dbReference>
<protein>
    <recommendedName>
        <fullName evidence="3 7">Nuclease SbcCD subunit D</fullName>
    </recommendedName>
</protein>
<keyword evidence="5 7" id="KW-0378">Hydrolase</keyword>
<evidence type="ECO:0000256" key="2">
    <source>
        <dbReference type="ARBA" id="ARBA00011322"/>
    </source>
</evidence>
<evidence type="ECO:0000259" key="8">
    <source>
        <dbReference type="Pfam" id="PF00149"/>
    </source>
</evidence>
<dbReference type="PATRIC" id="fig|1129374.4.peg.78"/>
<gene>
    <name evidence="7" type="primary">sbcD</name>
    <name evidence="10" type="ORF">AJE_00385</name>
</gene>